<feature type="compositionally biased region" description="Polar residues" evidence="1">
    <location>
        <begin position="126"/>
        <end position="135"/>
    </location>
</feature>
<evidence type="ECO:0000256" key="1">
    <source>
        <dbReference type="SAM" id="MobiDB-lite"/>
    </source>
</evidence>
<feature type="compositionally biased region" description="Basic residues" evidence="1">
    <location>
        <begin position="15"/>
        <end position="26"/>
    </location>
</feature>
<feature type="compositionally biased region" description="Basic and acidic residues" evidence="1">
    <location>
        <begin position="222"/>
        <end position="243"/>
    </location>
</feature>
<organism evidence="3 4">
    <name type="scientific">Ananas comosus</name>
    <name type="common">Pineapple</name>
    <name type="synonym">Ananas ananas</name>
    <dbReference type="NCBI Taxonomy" id="4615"/>
    <lineage>
        <taxon>Eukaryota</taxon>
        <taxon>Viridiplantae</taxon>
        <taxon>Streptophyta</taxon>
        <taxon>Embryophyta</taxon>
        <taxon>Tracheophyta</taxon>
        <taxon>Spermatophyta</taxon>
        <taxon>Magnoliopsida</taxon>
        <taxon>Liliopsida</taxon>
        <taxon>Poales</taxon>
        <taxon>Bromeliaceae</taxon>
        <taxon>Bromelioideae</taxon>
        <taxon>Ananas</taxon>
    </lineage>
</organism>
<evidence type="ECO:0000313" key="4">
    <source>
        <dbReference type="RefSeq" id="XP_020086829.1"/>
    </source>
</evidence>
<feature type="domain" description="FCP1 homology" evidence="2">
    <location>
        <begin position="499"/>
        <end position="680"/>
    </location>
</feature>
<dbReference type="Proteomes" id="UP000515123">
    <property type="component" value="Linkage group 4"/>
</dbReference>
<protein>
    <submittedName>
        <fullName evidence="4">Uncharacterized protein LOC109709159 isoform X1</fullName>
    </submittedName>
</protein>
<feature type="compositionally biased region" description="Basic residues" evidence="1">
    <location>
        <begin position="139"/>
        <end position="154"/>
    </location>
</feature>
<dbReference type="InterPro" id="IPR050365">
    <property type="entry name" value="TIM50"/>
</dbReference>
<dbReference type="AlphaFoldDB" id="A0A6P5ETH4"/>
<dbReference type="SUPFAM" id="SSF56784">
    <property type="entry name" value="HAD-like"/>
    <property type="match status" value="1"/>
</dbReference>
<feature type="region of interest" description="Disordered" evidence="1">
    <location>
        <begin position="1"/>
        <end position="48"/>
    </location>
</feature>
<reference evidence="3" key="1">
    <citation type="journal article" date="2015" name="Nat. Genet.">
        <title>The pineapple genome and the evolution of CAM photosynthesis.</title>
        <authorList>
            <person name="Ming R."/>
            <person name="VanBuren R."/>
            <person name="Wai C.M."/>
            <person name="Tang H."/>
            <person name="Schatz M.C."/>
            <person name="Bowers J.E."/>
            <person name="Lyons E."/>
            <person name="Wang M.L."/>
            <person name="Chen J."/>
            <person name="Biggers E."/>
            <person name="Zhang J."/>
            <person name="Huang L."/>
            <person name="Zhang L."/>
            <person name="Miao W."/>
            <person name="Zhang J."/>
            <person name="Ye Z."/>
            <person name="Miao C."/>
            <person name="Lin Z."/>
            <person name="Wang H."/>
            <person name="Zhou H."/>
            <person name="Yim W.C."/>
            <person name="Priest H.D."/>
            <person name="Zheng C."/>
            <person name="Woodhouse M."/>
            <person name="Edger P.P."/>
            <person name="Guyot R."/>
            <person name="Guo H.B."/>
            <person name="Guo H."/>
            <person name="Zheng G."/>
            <person name="Singh R."/>
            <person name="Sharma A."/>
            <person name="Min X."/>
            <person name="Zheng Y."/>
            <person name="Lee H."/>
            <person name="Gurtowski J."/>
            <person name="Sedlazeck F.J."/>
            <person name="Harkess A."/>
            <person name="McKain M.R."/>
            <person name="Liao Z."/>
            <person name="Fang J."/>
            <person name="Liu J."/>
            <person name="Zhang X."/>
            <person name="Zhang Q."/>
            <person name="Hu W."/>
            <person name="Qin Y."/>
            <person name="Wang K."/>
            <person name="Chen L.Y."/>
            <person name="Shirley N."/>
            <person name="Lin Y.R."/>
            <person name="Liu L.Y."/>
            <person name="Hernandez A.G."/>
            <person name="Wright C.L."/>
            <person name="Bulone V."/>
            <person name="Tuskan G.A."/>
            <person name="Heath K."/>
            <person name="Zee F."/>
            <person name="Moore P.H."/>
            <person name="Sunkar R."/>
            <person name="Leebens-Mack J.H."/>
            <person name="Mockler T."/>
            <person name="Bennetzen J.L."/>
            <person name="Freeling M."/>
            <person name="Sankoff D."/>
            <person name="Paterson A.H."/>
            <person name="Zhu X."/>
            <person name="Yang X."/>
            <person name="Smith J.A."/>
            <person name="Cushman J.C."/>
            <person name="Paull R.E."/>
            <person name="Yu Q."/>
        </authorList>
    </citation>
    <scope>NUCLEOTIDE SEQUENCE [LARGE SCALE GENOMIC DNA]</scope>
    <source>
        <strain evidence="3">cv. F153</strain>
    </source>
</reference>
<sequence length="725" mass="80853">MPKRKTLASVVRPVQGKRRRKRKKSKVSGDDKEFGVMQNKDRKTEIDEFSPSNLKEVMLVSETVKEASASEVSMPLIEKATNSAAAGNQSLPNLEDMEALSKNSKSSDSNNRNPLVGEKEVDVKGVNTNSASKGVTLTYKKRNNRATGKWKQKTSSHVSENNRGTEKGKQRTPSYVSENVDSSPTLEAANADLVCKRNNEEASMSGNLILSTNKENSSTTADDEKVEITKSELDAPKNSHEVKSTNSRQVKKYRRRRRKSKSSNSEASVLNESKSALERETSNLISTAEIGQNNISGCERKKNKGKKKVFDKNSSEVDQNASSAAILSSLEDVKVTDKRSNVDVSINDNMVSNCETSEGFSNSAEENTKIDTIDRKEGASLPPSPIRGVIDSSSSLCVPVNKNNNLASNEESVNFSFQIGGDILTNDLTVKDAVETCKSRSRDSSQICACIQDNTNESEKGIDLSPTNLAHKNSTSADEIEDQDKKLKAISLSPKESILSHQKKLLVLDLNGLLADINQDYRNAHKADRKVNGKFVFKRPFCDEFLDFCFRNFKIGVWSSRKMYNVNYIVDFLMGNLKDKLLFCWDQSKCTLTGYRTIENVHKPLVLKELKKLWNKDEPDLPWEKGEYSESNTLLVDDSPYKALCNPPHTAIFPHPYYFSDRNDNSLGQGGDLRVYLEKLAVCDDVRCFVRENPFGQPAISDSDPSWKFYLQVIDKMENISASAL</sequence>
<feature type="compositionally biased region" description="Polar residues" evidence="1">
    <location>
        <begin position="171"/>
        <end position="184"/>
    </location>
</feature>
<feature type="region of interest" description="Disordered" evidence="1">
    <location>
        <begin position="83"/>
        <end position="184"/>
    </location>
</feature>
<dbReference type="OrthoDB" id="1711508at2759"/>
<dbReference type="Gene3D" id="3.40.50.1000">
    <property type="entry name" value="HAD superfamily/HAD-like"/>
    <property type="match status" value="1"/>
</dbReference>
<evidence type="ECO:0000259" key="2">
    <source>
        <dbReference type="PROSITE" id="PS50969"/>
    </source>
</evidence>
<feature type="compositionally biased region" description="Low complexity" evidence="1">
    <location>
        <begin position="101"/>
        <end position="113"/>
    </location>
</feature>
<proteinExistence type="predicted"/>
<dbReference type="InterPro" id="IPR023214">
    <property type="entry name" value="HAD_sf"/>
</dbReference>
<gene>
    <name evidence="4" type="primary">LOC109709159</name>
</gene>
<dbReference type="PROSITE" id="PS50969">
    <property type="entry name" value="FCP1"/>
    <property type="match status" value="1"/>
</dbReference>
<dbReference type="FunFam" id="3.40.50.1000:FF:000257">
    <property type="entry name" value="Haloacid dehalogenase-like hydrolase (HAD) superfamily protein"/>
    <property type="match status" value="1"/>
</dbReference>
<keyword evidence="3" id="KW-1185">Reference proteome</keyword>
<dbReference type="RefSeq" id="XP_020086829.1">
    <property type="nucleotide sequence ID" value="XM_020231240.1"/>
</dbReference>
<feature type="compositionally biased region" description="Polar residues" evidence="1">
    <location>
        <begin position="83"/>
        <end position="92"/>
    </location>
</feature>
<evidence type="ECO:0000313" key="3">
    <source>
        <dbReference type="Proteomes" id="UP000515123"/>
    </source>
</evidence>
<dbReference type="Gramene" id="Aco002294.1.mrna1">
    <property type="protein sequence ID" value="Aco002294.1.mrna1"/>
    <property type="gene ID" value="Aco002294.1.path1"/>
</dbReference>
<dbReference type="PANTHER" id="PTHR12210">
    <property type="entry name" value="DULLARD PROTEIN PHOSPHATASE"/>
    <property type="match status" value="1"/>
</dbReference>
<dbReference type="InterPro" id="IPR036412">
    <property type="entry name" value="HAD-like_sf"/>
</dbReference>
<feature type="region of interest" description="Disordered" evidence="1">
    <location>
        <begin position="296"/>
        <end position="318"/>
    </location>
</feature>
<feature type="compositionally biased region" description="Polar residues" evidence="1">
    <location>
        <begin position="206"/>
        <end position="220"/>
    </location>
</feature>
<feature type="compositionally biased region" description="Basic residues" evidence="1">
    <location>
        <begin position="249"/>
        <end position="261"/>
    </location>
</feature>
<dbReference type="InterPro" id="IPR004274">
    <property type="entry name" value="FCP1_dom"/>
</dbReference>
<dbReference type="Pfam" id="PF03031">
    <property type="entry name" value="NIF"/>
    <property type="match status" value="1"/>
</dbReference>
<feature type="region of interest" description="Disordered" evidence="1">
    <location>
        <begin position="206"/>
        <end position="277"/>
    </location>
</feature>
<accession>A0A6P5ETH4</accession>
<reference evidence="4" key="2">
    <citation type="submission" date="2025-08" db="UniProtKB">
        <authorList>
            <consortium name="RefSeq"/>
        </authorList>
    </citation>
    <scope>IDENTIFICATION</scope>
    <source>
        <tissue evidence="4">Leaf</tissue>
    </source>
</reference>
<feature type="compositionally biased region" description="Basic and acidic residues" evidence="1">
    <location>
        <begin position="27"/>
        <end position="46"/>
    </location>
</feature>
<name>A0A6P5ETH4_ANACO</name>
<dbReference type="SMART" id="SM00577">
    <property type="entry name" value="CPDc"/>
    <property type="match status" value="1"/>
</dbReference>
<dbReference type="GeneID" id="109709159"/>